<feature type="domain" description="PAS" evidence="16">
    <location>
        <begin position="304"/>
        <end position="379"/>
    </location>
</feature>
<dbReference type="AlphaFoldDB" id="A0A6C0RDU9"/>
<dbReference type="PANTHER" id="PTHR43047">
    <property type="entry name" value="TWO-COMPONENT HISTIDINE PROTEIN KINASE"/>
    <property type="match status" value="1"/>
</dbReference>
<dbReference type="KEGG" id="drc:G0Q07_06090"/>
<dbReference type="InterPro" id="IPR036890">
    <property type="entry name" value="HATPase_C_sf"/>
</dbReference>
<protein>
    <recommendedName>
        <fullName evidence="3">histidine kinase</fullName>
        <ecNumber evidence="3">2.7.13.3</ecNumber>
    </recommendedName>
</protein>
<dbReference type="SUPFAM" id="SSF52172">
    <property type="entry name" value="CheY-like"/>
    <property type="match status" value="1"/>
</dbReference>
<dbReference type="EMBL" id="CP048409">
    <property type="protein sequence ID" value="QIA07321.1"/>
    <property type="molecule type" value="Genomic_DNA"/>
</dbReference>
<feature type="domain" description="Response regulatory" evidence="15">
    <location>
        <begin position="941"/>
        <end position="1056"/>
    </location>
</feature>
<dbReference type="InterPro" id="IPR000700">
    <property type="entry name" value="PAS-assoc_C"/>
</dbReference>
<keyword evidence="8" id="KW-0418">Kinase</keyword>
<keyword evidence="5 12" id="KW-0597">Phosphoprotein</keyword>
<feature type="domain" description="PAS" evidence="16">
    <location>
        <begin position="429"/>
        <end position="475"/>
    </location>
</feature>
<comment type="subcellular location">
    <subcellularLocation>
        <location evidence="2">Cell membrane</location>
    </subcellularLocation>
</comment>
<reference evidence="18 19" key="1">
    <citation type="submission" date="2020-02" db="EMBL/GenBank/DDBJ databases">
        <title>Genome sequencing for Draconibacterium sp. strain M1.</title>
        <authorList>
            <person name="Park S.-J."/>
        </authorList>
    </citation>
    <scope>NUCLEOTIDE SEQUENCE [LARGE SCALE GENOMIC DNA]</scope>
    <source>
        <strain evidence="18 19">M1</strain>
    </source>
</reference>
<dbReference type="FunFam" id="1.10.287.130:FF:000002">
    <property type="entry name" value="Two-component osmosensing histidine kinase"/>
    <property type="match status" value="1"/>
</dbReference>
<dbReference type="Gene3D" id="3.30.450.40">
    <property type="match status" value="1"/>
</dbReference>
<keyword evidence="19" id="KW-1185">Reference proteome</keyword>
<dbReference type="NCBIfam" id="TIGR00229">
    <property type="entry name" value="sensory_box"/>
    <property type="match status" value="4"/>
</dbReference>
<dbReference type="Gene3D" id="3.30.565.10">
    <property type="entry name" value="Histidine kinase-like ATPase, C-terminal domain"/>
    <property type="match status" value="1"/>
</dbReference>
<evidence type="ECO:0000256" key="6">
    <source>
        <dbReference type="ARBA" id="ARBA00022679"/>
    </source>
</evidence>
<dbReference type="PROSITE" id="PS50112">
    <property type="entry name" value="PAS"/>
    <property type="match status" value="4"/>
</dbReference>
<dbReference type="InterPro" id="IPR001610">
    <property type="entry name" value="PAC"/>
</dbReference>
<keyword evidence="11" id="KW-0472">Membrane</keyword>
<dbReference type="GO" id="GO:0005524">
    <property type="term" value="F:ATP binding"/>
    <property type="evidence" value="ECO:0007669"/>
    <property type="project" value="UniProtKB-KW"/>
</dbReference>
<dbReference type="Pfam" id="PF08447">
    <property type="entry name" value="PAS_3"/>
    <property type="match status" value="1"/>
</dbReference>
<feature type="coiled-coil region" evidence="13">
    <location>
        <begin position="542"/>
        <end position="572"/>
    </location>
</feature>
<evidence type="ECO:0000256" key="1">
    <source>
        <dbReference type="ARBA" id="ARBA00000085"/>
    </source>
</evidence>
<dbReference type="SMART" id="SM00388">
    <property type="entry name" value="HisKA"/>
    <property type="match status" value="1"/>
</dbReference>
<dbReference type="InterPro" id="IPR004358">
    <property type="entry name" value="Sig_transdc_His_kin-like_C"/>
</dbReference>
<dbReference type="SMART" id="SM00387">
    <property type="entry name" value="HATPase_c"/>
    <property type="match status" value="1"/>
</dbReference>
<feature type="domain" description="PAC" evidence="17">
    <location>
        <begin position="502"/>
        <end position="554"/>
    </location>
</feature>
<dbReference type="PANTHER" id="PTHR43047:SF64">
    <property type="entry name" value="HISTIDINE KINASE CONTAINING CHEY-HOMOLOGOUS RECEIVER DOMAIN AND PAS DOMAIN-RELATED"/>
    <property type="match status" value="1"/>
</dbReference>
<dbReference type="InterPro" id="IPR013655">
    <property type="entry name" value="PAS_fold_3"/>
</dbReference>
<dbReference type="EC" id="2.7.13.3" evidence="3"/>
<dbReference type="InterPro" id="IPR035965">
    <property type="entry name" value="PAS-like_dom_sf"/>
</dbReference>
<keyword evidence="7" id="KW-0547">Nucleotide-binding</keyword>
<evidence type="ECO:0000313" key="19">
    <source>
        <dbReference type="Proteomes" id="UP000474630"/>
    </source>
</evidence>
<organism evidence="18 19">
    <name type="scientific">Draconibacterium halophilum</name>
    <dbReference type="NCBI Taxonomy" id="2706887"/>
    <lineage>
        <taxon>Bacteria</taxon>
        <taxon>Pseudomonadati</taxon>
        <taxon>Bacteroidota</taxon>
        <taxon>Bacteroidia</taxon>
        <taxon>Marinilabiliales</taxon>
        <taxon>Prolixibacteraceae</taxon>
        <taxon>Draconibacterium</taxon>
    </lineage>
</organism>
<evidence type="ECO:0000256" key="5">
    <source>
        <dbReference type="ARBA" id="ARBA00022553"/>
    </source>
</evidence>
<sequence>MKNRADQKIAHLHKIIDTSRKIQRLIISEKQPESILDKTCKVLVDTRGYCFAWIALFDDEQHIKYFTSSGDASIIDNIDTKLLSNGLLEKLRQDISDTTESVITNLPAELLNNLDTKTWTPFLAPIKENKQTLGVLCAAIPAKDAIHPKEEIGFVDLSNNITYALSKFKQNKELKKSLKQLEEQKEYFRFLSESSFEGIIIHDKGTILEVNQTLLKITGYSREELVGKNLLSGFIVEQDHHKALASIQTENSKPFVVGAKKKDGTIGYAEIEARSIPYKSKIVRIAAVRDVSIRFQLQEEIKKNKEKLNRLLDNLPGVAYNCKNDSSWSMNFMSEGSYQLFGYHPNELTAGGSINYDDIIHPDDRDDIRNTIQKAINTKGSFELEYRIITKQNEFKWVWERGKAVYNNDEILLEGFISDITRRKKLEQTNEMLSKAVESSSASILITDANGKIEYVNPYFERNSGYRKKEVIGKTPNILSSGKHDNLFYKNLWDTIQSGQIWKGELKNKKKNGKSYWEQANISPIFDKSGQITQFVAVKEDITEKRRTVKALKMAKQRAEQNEKRFKALHNASFGGIAIHDKGQILDCNQGLSNITGYAYDELLEMDGLLLIAEEDRKLVLHNIKREYEQPYETYGLRKNGEKYPLRLAGRMIPYNNKKIRVVEFRDITEQKRIENELIRAKEKAEETDKLKSSFLANMSHEIRTPMNGILGFTELLKEPDLSEKQRSEFIDTIQTSGERMLSTINDIIDISKIESGMVLLRMQDINLIAFINDLYNFFQPMMRKKNIDFSVNANNGHPISLFHTDPDKLHSILTNLIRNAYKFTASGAIEFGYTADNGTIKFYVSDTGVGIPEERQKAIFERFVQADIADSRVFEGSGLGLTITKSYTEMLNGTISMESTFGEGSTFSVMLPIPHSENAESTNGNKNENSNRSLLNYKLKILIAEDDAVSVALLKLLLNDIATELLVAKNGKEAVKIASQTPDINLILMDIKMPVIDGYTATKKIREFNKSVSIIAQSAFAQTDDINKALSVGCNDFVSKPINKKHLFEVIKKLFNPNSMRQ</sequence>
<dbReference type="CDD" id="cd00082">
    <property type="entry name" value="HisKA"/>
    <property type="match status" value="1"/>
</dbReference>
<evidence type="ECO:0000259" key="15">
    <source>
        <dbReference type="PROSITE" id="PS50110"/>
    </source>
</evidence>
<dbReference type="InterPro" id="IPR036097">
    <property type="entry name" value="HisK_dim/P_sf"/>
</dbReference>
<feature type="domain" description="PAC" evidence="17">
    <location>
        <begin position="382"/>
        <end position="432"/>
    </location>
</feature>
<keyword evidence="10" id="KW-0902">Two-component regulatory system</keyword>
<dbReference type="PRINTS" id="PR00344">
    <property type="entry name" value="BCTRLSENSOR"/>
</dbReference>
<dbReference type="GO" id="GO:0005886">
    <property type="term" value="C:plasma membrane"/>
    <property type="evidence" value="ECO:0007669"/>
    <property type="project" value="UniProtKB-SubCell"/>
</dbReference>
<feature type="domain" description="PAS" evidence="16">
    <location>
        <begin position="561"/>
        <end position="631"/>
    </location>
</feature>
<evidence type="ECO:0000259" key="17">
    <source>
        <dbReference type="PROSITE" id="PS50113"/>
    </source>
</evidence>
<dbReference type="CDD" id="cd16922">
    <property type="entry name" value="HATPase_EvgS-ArcB-TorS-like"/>
    <property type="match status" value="1"/>
</dbReference>
<gene>
    <name evidence="18" type="ORF">G0Q07_06090</name>
</gene>
<dbReference type="SUPFAM" id="SSF55874">
    <property type="entry name" value="ATPase domain of HSP90 chaperone/DNA topoisomerase II/histidine kinase"/>
    <property type="match status" value="1"/>
</dbReference>
<dbReference type="InterPro" id="IPR001789">
    <property type="entry name" value="Sig_transdc_resp-reg_receiver"/>
</dbReference>
<dbReference type="Pfam" id="PF00512">
    <property type="entry name" value="HisKA"/>
    <property type="match status" value="1"/>
</dbReference>
<name>A0A6C0RDU9_9BACT</name>
<dbReference type="Proteomes" id="UP000474630">
    <property type="component" value="Chromosome"/>
</dbReference>
<dbReference type="FunFam" id="3.30.565.10:FF:000023">
    <property type="entry name" value="PAS domain-containing sensor histidine kinase"/>
    <property type="match status" value="1"/>
</dbReference>
<evidence type="ECO:0000256" key="11">
    <source>
        <dbReference type="ARBA" id="ARBA00023136"/>
    </source>
</evidence>
<evidence type="ECO:0000256" key="8">
    <source>
        <dbReference type="ARBA" id="ARBA00022777"/>
    </source>
</evidence>
<evidence type="ECO:0000256" key="10">
    <source>
        <dbReference type="ARBA" id="ARBA00023012"/>
    </source>
</evidence>
<dbReference type="InterPro" id="IPR003661">
    <property type="entry name" value="HisK_dim/P_dom"/>
</dbReference>
<dbReference type="RefSeq" id="WP_163345248.1">
    <property type="nucleotide sequence ID" value="NZ_CP048409.1"/>
</dbReference>
<dbReference type="Gene3D" id="3.40.50.2300">
    <property type="match status" value="1"/>
</dbReference>
<feature type="domain" description="Histidine kinase" evidence="14">
    <location>
        <begin position="698"/>
        <end position="916"/>
    </location>
</feature>
<dbReference type="PROSITE" id="PS50110">
    <property type="entry name" value="RESPONSE_REGULATORY"/>
    <property type="match status" value="1"/>
</dbReference>
<dbReference type="PROSITE" id="PS50113">
    <property type="entry name" value="PAC"/>
    <property type="match status" value="2"/>
</dbReference>
<evidence type="ECO:0000313" key="18">
    <source>
        <dbReference type="EMBL" id="QIA07321.1"/>
    </source>
</evidence>
<dbReference type="CDD" id="cd17546">
    <property type="entry name" value="REC_hyHK_CKI1_RcsC-like"/>
    <property type="match status" value="1"/>
</dbReference>
<dbReference type="InterPro" id="IPR029016">
    <property type="entry name" value="GAF-like_dom_sf"/>
</dbReference>
<dbReference type="SUPFAM" id="SSF47384">
    <property type="entry name" value="Homodimeric domain of signal transducing histidine kinase"/>
    <property type="match status" value="1"/>
</dbReference>
<dbReference type="Pfam" id="PF02518">
    <property type="entry name" value="HATPase_c"/>
    <property type="match status" value="1"/>
</dbReference>
<proteinExistence type="predicted"/>
<dbReference type="SUPFAM" id="SSF55781">
    <property type="entry name" value="GAF domain-like"/>
    <property type="match status" value="1"/>
</dbReference>
<dbReference type="Gene3D" id="3.30.450.20">
    <property type="entry name" value="PAS domain"/>
    <property type="match status" value="4"/>
</dbReference>
<evidence type="ECO:0000256" key="7">
    <source>
        <dbReference type="ARBA" id="ARBA00022741"/>
    </source>
</evidence>
<keyword evidence="9" id="KW-0067">ATP-binding</keyword>
<keyword evidence="4" id="KW-1003">Cell membrane</keyword>
<evidence type="ECO:0000256" key="4">
    <source>
        <dbReference type="ARBA" id="ARBA00022475"/>
    </source>
</evidence>
<dbReference type="Pfam" id="PF13426">
    <property type="entry name" value="PAS_9"/>
    <property type="match status" value="3"/>
</dbReference>
<evidence type="ECO:0000256" key="3">
    <source>
        <dbReference type="ARBA" id="ARBA00012438"/>
    </source>
</evidence>
<evidence type="ECO:0000259" key="14">
    <source>
        <dbReference type="PROSITE" id="PS50109"/>
    </source>
</evidence>
<dbReference type="InterPro" id="IPR003594">
    <property type="entry name" value="HATPase_dom"/>
</dbReference>
<dbReference type="InterPro" id="IPR000014">
    <property type="entry name" value="PAS"/>
</dbReference>
<dbReference type="SMART" id="SM00091">
    <property type="entry name" value="PAS"/>
    <property type="match status" value="4"/>
</dbReference>
<dbReference type="GO" id="GO:0000155">
    <property type="term" value="F:phosphorelay sensor kinase activity"/>
    <property type="evidence" value="ECO:0007669"/>
    <property type="project" value="InterPro"/>
</dbReference>
<dbReference type="Pfam" id="PF00072">
    <property type="entry name" value="Response_reg"/>
    <property type="match status" value="1"/>
</dbReference>
<accession>A0A6C0RDU9</accession>
<keyword evidence="13" id="KW-0175">Coiled coil</keyword>
<dbReference type="CDD" id="cd00130">
    <property type="entry name" value="PAS"/>
    <property type="match status" value="4"/>
</dbReference>
<feature type="modified residue" description="4-aspartylphosphate" evidence="12">
    <location>
        <position position="991"/>
    </location>
</feature>
<evidence type="ECO:0000256" key="9">
    <source>
        <dbReference type="ARBA" id="ARBA00022840"/>
    </source>
</evidence>
<dbReference type="SUPFAM" id="SSF55785">
    <property type="entry name" value="PYP-like sensor domain (PAS domain)"/>
    <property type="match status" value="4"/>
</dbReference>
<comment type="catalytic activity">
    <reaction evidence="1">
        <text>ATP + protein L-histidine = ADP + protein N-phospho-L-histidine.</text>
        <dbReference type="EC" id="2.7.13.3"/>
    </reaction>
</comment>
<evidence type="ECO:0000256" key="13">
    <source>
        <dbReference type="SAM" id="Coils"/>
    </source>
</evidence>
<evidence type="ECO:0000256" key="12">
    <source>
        <dbReference type="PROSITE-ProRule" id="PRU00169"/>
    </source>
</evidence>
<keyword evidence="6" id="KW-0808">Transferase</keyword>
<dbReference type="InterPro" id="IPR005467">
    <property type="entry name" value="His_kinase_dom"/>
</dbReference>
<dbReference type="InterPro" id="IPR011006">
    <property type="entry name" value="CheY-like_superfamily"/>
</dbReference>
<dbReference type="SMART" id="SM00086">
    <property type="entry name" value="PAC"/>
    <property type="match status" value="4"/>
</dbReference>
<evidence type="ECO:0000259" key="16">
    <source>
        <dbReference type="PROSITE" id="PS50112"/>
    </source>
</evidence>
<dbReference type="PROSITE" id="PS50109">
    <property type="entry name" value="HIS_KIN"/>
    <property type="match status" value="1"/>
</dbReference>
<evidence type="ECO:0000256" key="2">
    <source>
        <dbReference type="ARBA" id="ARBA00004236"/>
    </source>
</evidence>
<dbReference type="SMART" id="SM00448">
    <property type="entry name" value="REC"/>
    <property type="match status" value="1"/>
</dbReference>
<feature type="domain" description="PAS" evidence="16">
    <location>
        <begin position="183"/>
        <end position="240"/>
    </location>
</feature>
<dbReference type="Gene3D" id="1.10.287.130">
    <property type="match status" value="1"/>
</dbReference>